<dbReference type="Proteomes" id="UP001295423">
    <property type="component" value="Unassembled WGS sequence"/>
</dbReference>
<evidence type="ECO:0000256" key="1">
    <source>
        <dbReference type="SAM" id="Coils"/>
    </source>
</evidence>
<sequence length="337" mass="39227">MANRGRDVDLQVTTLSLKNALTANRELQKQLTTQLQKILKQKEENRKKAAQCVKELASVDLRQHPEMTFKRKAPNESQIKALFPDEDPFSVRRRRAFRYDENRTWKFEYWTDPTGSTPTENQDTLKRRRFEALDTGQDVTKAKPQKKTEQMFSKTESNLIMREGTKGEETDWSEIAAKLEDRTAFECLKHFHQKIKEGKASGKEKPSQDEVVDATILNYVALHGPQFVWDLPSIAHCSALVGGGKFSHRQLRIRANLTQLNPNYNKSTETLKQFWHKDEERKLVIAMKVYKNQANPIQMASTHFPNRPTPYIAKKWERTLKPKKQRKGRQLDSDDET</sequence>
<evidence type="ECO:0008006" key="5">
    <source>
        <dbReference type="Google" id="ProtNLM"/>
    </source>
</evidence>
<name>A0AAD2FS16_9STRA</name>
<feature type="region of interest" description="Disordered" evidence="2">
    <location>
        <begin position="315"/>
        <end position="337"/>
    </location>
</feature>
<organism evidence="3 4">
    <name type="scientific">Cylindrotheca closterium</name>
    <dbReference type="NCBI Taxonomy" id="2856"/>
    <lineage>
        <taxon>Eukaryota</taxon>
        <taxon>Sar</taxon>
        <taxon>Stramenopiles</taxon>
        <taxon>Ochrophyta</taxon>
        <taxon>Bacillariophyta</taxon>
        <taxon>Bacillariophyceae</taxon>
        <taxon>Bacillariophycidae</taxon>
        <taxon>Bacillariales</taxon>
        <taxon>Bacillariaceae</taxon>
        <taxon>Cylindrotheca</taxon>
    </lineage>
</organism>
<dbReference type="Gene3D" id="1.10.10.60">
    <property type="entry name" value="Homeodomain-like"/>
    <property type="match status" value="1"/>
</dbReference>
<accession>A0AAD2FS16</accession>
<dbReference type="AlphaFoldDB" id="A0AAD2FS16"/>
<evidence type="ECO:0000313" key="3">
    <source>
        <dbReference type="EMBL" id="CAJ1951330.1"/>
    </source>
</evidence>
<keyword evidence="4" id="KW-1185">Reference proteome</keyword>
<dbReference type="SUPFAM" id="SSF46689">
    <property type="entry name" value="Homeodomain-like"/>
    <property type="match status" value="1"/>
</dbReference>
<gene>
    <name evidence="3" type="ORF">CYCCA115_LOCUS13020</name>
</gene>
<dbReference type="InterPro" id="IPR009057">
    <property type="entry name" value="Homeodomain-like_sf"/>
</dbReference>
<keyword evidence="1" id="KW-0175">Coiled coil</keyword>
<feature type="coiled-coil region" evidence="1">
    <location>
        <begin position="17"/>
        <end position="48"/>
    </location>
</feature>
<proteinExistence type="predicted"/>
<evidence type="ECO:0000313" key="4">
    <source>
        <dbReference type="Proteomes" id="UP001295423"/>
    </source>
</evidence>
<evidence type="ECO:0000256" key="2">
    <source>
        <dbReference type="SAM" id="MobiDB-lite"/>
    </source>
</evidence>
<comment type="caution">
    <text evidence="3">The sequence shown here is derived from an EMBL/GenBank/DDBJ whole genome shotgun (WGS) entry which is preliminary data.</text>
</comment>
<reference evidence="3" key="1">
    <citation type="submission" date="2023-08" db="EMBL/GenBank/DDBJ databases">
        <authorList>
            <person name="Audoor S."/>
            <person name="Bilcke G."/>
        </authorList>
    </citation>
    <scope>NUCLEOTIDE SEQUENCE</scope>
</reference>
<dbReference type="EMBL" id="CAKOGP040001781">
    <property type="protein sequence ID" value="CAJ1951330.1"/>
    <property type="molecule type" value="Genomic_DNA"/>
</dbReference>
<protein>
    <recommendedName>
        <fullName evidence="5">Myb-like domain-containing protein</fullName>
    </recommendedName>
</protein>